<sequence length="248" mass="28464">MNNDFNQYLVSSPMVDFEHPSIQSLIERKGWRALPPFRAIKAIYNFVRDDILFGYNFDDTIPASQVLKDGYGQCNTKGTLLIALLRAVGVHTRFHGFTIDNQLQKGAIPAYLFVAAPKRIIHSWVEIWYGDQWREVEGYIIDSDYLSRVQQRFSDQCDAFRGYGIATSCLQNPENDWNGGNTYIQREGIVDDFGVYTHPDAFYAEKGSNLKGVKRVLFRYVLRHLMNRNVNRIRGEGIRTILGGIAQK</sequence>
<evidence type="ECO:0000313" key="2">
    <source>
        <dbReference type="EMBL" id="GLQ76105.1"/>
    </source>
</evidence>
<dbReference type="AlphaFoldDB" id="A0AAV5NZX6"/>
<dbReference type="InterPro" id="IPR002931">
    <property type="entry name" value="Transglutaminase-like"/>
</dbReference>
<feature type="domain" description="Transglutaminase-like" evidence="1">
    <location>
        <begin position="34"/>
        <end position="137"/>
    </location>
</feature>
<protein>
    <submittedName>
        <fullName evidence="2">Transglutaminase</fullName>
    </submittedName>
</protein>
<comment type="caution">
    <text evidence="2">The sequence shown here is derived from an EMBL/GenBank/DDBJ whole genome shotgun (WGS) entry which is preliminary data.</text>
</comment>
<proteinExistence type="predicted"/>
<reference evidence="3" key="1">
    <citation type="journal article" date="2019" name="Int. J. Syst. Evol. Microbiol.">
        <title>The Global Catalogue of Microorganisms (GCM) 10K type strain sequencing project: providing services to taxonomists for standard genome sequencing and annotation.</title>
        <authorList>
            <consortium name="The Broad Institute Genomics Platform"/>
            <consortium name="The Broad Institute Genome Sequencing Center for Infectious Disease"/>
            <person name="Wu L."/>
            <person name="Ma J."/>
        </authorList>
    </citation>
    <scope>NUCLEOTIDE SEQUENCE [LARGE SCALE GENOMIC DNA]</scope>
    <source>
        <strain evidence="3">NBRC 15640</strain>
    </source>
</reference>
<evidence type="ECO:0000313" key="3">
    <source>
        <dbReference type="Proteomes" id="UP001156690"/>
    </source>
</evidence>
<dbReference type="Proteomes" id="UP001156690">
    <property type="component" value="Unassembled WGS sequence"/>
</dbReference>
<accession>A0AAV5NZX6</accession>
<dbReference type="Pfam" id="PF01841">
    <property type="entry name" value="Transglut_core"/>
    <property type="match status" value="1"/>
</dbReference>
<dbReference type="SUPFAM" id="SSF54001">
    <property type="entry name" value="Cysteine proteinases"/>
    <property type="match status" value="1"/>
</dbReference>
<dbReference type="EMBL" id="BSNX01000075">
    <property type="protein sequence ID" value="GLQ76105.1"/>
    <property type="molecule type" value="Genomic_DNA"/>
</dbReference>
<dbReference type="InterPro" id="IPR038765">
    <property type="entry name" value="Papain-like_cys_pep_sf"/>
</dbReference>
<dbReference type="Gene3D" id="3.10.620.30">
    <property type="match status" value="1"/>
</dbReference>
<organism evidence="2 3">
    <name type="scientific">Vibrio penaeicida</name>
    <dbReference type="NCBI Taxonomy" id="104609"/>
    <lineage>
        <taxon>Bacteria</taxon>
        <taxon>Pseudomonadati</taxon>
        <taxon>Pseudomonadota</taxon>
        <taxon>Gammaproteobacteria</taxon>
        <taxon>Vibrionales</taxon>
        <taxon>Vibrionaceae</taxon>
        <taxon>Vibrio</taxon>
    </lineage>
</organism>
<dbReference type="PANTHER" id="PTHR33490">
    <property type="entry name" value="BLR5614 PROTEIN-RELATED"/>
    <property type="match status" value="1"/>
</dbReference>
<gene>
    <name evidence="2" type="ORF">GCM10007932_54680</name>
</gene>
<keyword evidence="3" id="KW-1185">Reference proteome</keyword>
<evidence type="ECO:0000259" key="1">
    <source>
        <dbReference type="Pfam" id="PF01841"/>
    </source>
</evidence>
<name>A0AAV5NZX6_9VIBR</name>
<dbReference type="RefSeq" id="WP_224055704.1">
    <property type="nucleotide sequence ID" value="NZ_AP025145.1"/>
</dbReference>